<dbReference type="Pfam" id="PF21082">
    <property type="entry name" value="MS_channel_3rd"/>
    <property type="match status" value="1"/>
</dbReference>
<feature type="transmembrane region" description="Helical" evidence="7">
    <location>
        <begin position="68"/>
        <end position="90"/>
    </location>
</feature>
<dbReference type="InterPro" id="IPR052702">
    <property type="entry name" value="MscS-like_channel"/>
</dbReference>
<evidence type="ECO:0000256" key="6">
    <source>
        <dbReference type="ARBA" id="ARBA00023136"/>
    </source>
</evidence>
<evidence type="ECO:0000256" key="3">
    <source>
        <dbReference type="ARBA" id="ARBA00022475"/>
    </source>
</evidence>
<dbReference type="SUPFAM" id="SSF82861">
    <property type="entry name" value="Mechanosensitive channel protein MscS (YggB), transmembrane region"/>
    <property type="match status" value="1"/>
</dbReference>
<dbReference type="SUPFAM" id="SSF50182">
    <property type="entry name" value="Sm-like ribonucleoproteins"/>
    <property type="match status" value="1"/>
</dbReference>
<keyword evidence="3" id="KW-1003">Cell membrane</keyword>
<dbReference type="InterPro" id="IPR011066">
    <property type="entry name" value="MscS_channel_C_sf"/>
</dbReference>
<dbReference type="RefSeq" id="WP_106541713.1">
    <property type="nucleotide sequence ID" value="NZ_BLAU01000001.1"/>
</dbReference>
<dbReference type="InterPro" id="IPR049278">
    <property type="entry name" value="MS_channel_C"/>
</dbReference>
<evidence type="ECO:0000259" key="8">
    <source>
        <dbReference type="Pfam" id="PF00924"/>
    </source>
</evidence>
<feature type="domain" description="Mechanosensitive ion channel MscS C-terminal" evidence="9">
    <location>
        <begin position="272"/>
        <end position="353"/>
    </location>
</feature>
<dbReference type="InterPro" id="IPR006685">
    <property type="entry name" value="MscS_channel_2nd"/>
</dbReference>
<reference evidence="10 13" key="2">
    <citation type="submission" date="2019-10" db="EMBL/GenBank/DDBJ databases">
        <title>Prolixibacter strains distinguished by the presence of nitrate reductase genes were adept at nitrate-dependent anaerobic corrosion of metallic iron and carbon steel.</title>
        <authorList>
            <person name="Iino T."/>
            <person name="Shono N."/>
            <person name="Ito K."/>
            <person name="Nakamura R."/>
            <person name="Sueoka K."/>
            <person name="Harayama S."/>
            <person name="Ohkuma M."/>
        </authorList>
    </citation>
    <scope>NUCLEOTIDE SEQUENCE [LARGE SCALE GENOMIC DNA]</scope>
    <source>
        <strain evidence="10 13">MIC1-1</strain>
    </source>
</reference>
<dbReference type="OrthoDB" id="9809206at2"/>
<dbReference type="PANTHER" id="PTHR30347">
    <property type="entry name" value="POTASSIUM CHANNEL RELATED"/>
    <property type="match status" value="1"/>
</dbReference>
<keyword evidence="4 7" id="KW-0812">Transmembrane</keyword>
<evidence type="ECO:0000256" key="1">
    <source>
        <dbReference type="ARBA" id="ARBA00004651"/>
    </source>
</evidence>
<evidence type="ECO:0000256" key="5">
    <source>
        <dbReference type="ARBA" id="ARBA00022989"/>
    </source>
</evidence>
<keyword evidence="13" id="KW-1185">Reference proteome</keyword>
<keyword evidence="5 7" id="KW-1133">Transmembrane helix</keyword>
<proteinExistence type="inferred from homology"/>
<dbReference type="EMBL" id="BLAU01000001">
    <property type="protein sequence ID" value="GET23430.1"/>
    <property type="molecule type" value="Genomic_DNA"/>
</dbReference>
<feature type="domain" description="Mechanosensitive ion channel MscS" evidence="8">
    <location>
        <begin position="195"/>
        <end position="263"/>
    </location>
</feature>
<dbReference type="Proteomes" id="UP000240621">
    <property type="component" value="Unassembled WGS sequence"/>
</dbReference>
<dbReference type="GO" id="GO:0005886">
    <property type="term" value="C:plasma membrane"/>
    <property type="evidence" value="ECO:0007669"/>
    <property type="project" value="UniProtKB-SubCell"/>
</dbReference>
<dbReference type="InterPro" id="IPR023408">
    <property type="entry name" value="MscS_beta-dom_sf"/>
</dbReference>
<evidence type="ECO:0000256" key="7">
    <source>
        <dbReference type="SAM" id="Phobius"/>
    </source>
</evidence>
<feature type="transmembrane region" description="Helical" evidence="7">
    <location>
        <begin position="27"/>
        <end position="47"/>
    </location>
</feature>
<sequence length="374" mass="43266">MQPDHKLNLWELLNYSIFTYGSLKISILRIAIVVLILAGAYFIFRFFRKWMMHLSIAEKLGMKRWRSFLRIIRLIFFLGAILGSLSMLGFRIKQVLAFQLFETDKIKFTVTHLLIVLAILFITRFILNLIEYHFDNKIKQKRFDRGRGRSIYTIVQYLVWFMAILLSLQALGLKLTFVVASSAAFLAGIGFGLQNIFSDFVSGLIILFDRSLEVYDIVELTDGTVGQVLEINLRASKILTRNNQVLIVPNSKFTHDTIVNWSHNEANTRFQVSVGVAYGSDVRLVERLLLEAANGHDDISANPKPFVRFNDFGNSSLDFQLYFWTANSFYVENLKSELRFAIDDLFRQNNVNIPFPQRDVHFKNPIIIRNEPSE</sequence>
<dbReference type="AlphaFoldDB" id="A0A2P8CFZ3"/>
<evidence type="ECO:0000259" key="9">
    <source>
        <dbReference type="Pfam" id="PF21082"/>
    </source>
</evidence>
<reference evidence="11 12" key="1">
    <citation type="submission" date="2018-03" db="EMBL/GenBank/DDBJ databases">
        <title>Genomic Encyclopedia of Archaeal and Bacterial Type Strains, Phase II (KMG-II): from individual species to whole genera.</title>
        <authorList>
            <person name="Goeker M."/>
        </authorList>
    </citation>
    <scope>NUCLEOTIDE SEQUENCE [LARGE SCALE GENOMIC DNA]</scope>
    <source>
        <strain evidence="11 12">DSM 27267</strain>
    </source>
</reference>
<comment type="subcellular location">
    <subcellularLocation>
        <location evidence="1">Cell membrane</location>
        <topology evidence="1">Multi-pass membrane protein</topology>
    </subcellularLocation>
</comment>
<dbReference type="Pfam" id="PF00924">
    <property type="entry name" value="MS_channel_2nd"/>
    <property type="match status" value="1"/>
</dbReference>
<evidence type="ECO:0000313" key="13">
    <source>
        <dbReference type="Proteomes" id="UP000396862"/>
    </source>
</evidence>
<dbReference type="InterPro" id="IPR010920">
    <property type="entry name" value="LSM_dom_sf"/>
</dbReference>
<dbReference type="GO" id="GO:0008381">
    <property type="term" value="F:mechanosensitive monoatomic ion channel activity"/>
    <property type="evidence" value="ECO:0007669"/>
    <property type="project" value="UniProtKB-ARBA"/>
</dbReference>
<organism evidence="11 12">
    <name type="scientific">Prolixibacter denitrificans</name>
    <dbReference type="NCBI Taxonomy" id="1541063"/>
    <lineage>
        <taxon>Bacteria</taxon>
        <taxon>Pseudomonadati</taxon>
        <taxon>Bacteroidota</taxon>
        <taxon>Bacteroidia</taxon>
        <taxon>Marinilabiliales</taxon>
        <taxon>Prolixibacteraceae</taxon>
        <taxon>Prolixibacter</taxon>
    </lineage>
</organism>
<dbReference type="InterPro" id="IPR011014">
    <property type="entry name" value="MscS_channel_TM-2"/>
</dbReference>
<dbReference type="SUPFAM" id="SSF82689">
    <property type="entry name" value="Mechanosensitive channel protein MscS (YggB), C-terminal domain"/>
    <property type="match status" value="1"/>
</dbReference>
<feature type="transmembrane region" description="Helical" evidence="7">
    <location>
        <begin position="151"/>
        <end position="171"/>
    </location>
</feature>
<dbReference type="Gene3D" id="3.30.70.100">
    <property type="match status" value="1"/>
</dbReference>
<gene>
    <name evidence="11" type="ORF">CLV93_103306</name>
    <name evidence="10" type="ORF">JCM18694_36760</name>
</gene>
<dbReference type="Gene3D" id="2.30.30.60">
    <property type="match status" value="1"/>
</dbReference>
<comment type="similarity">
    <text evidence="2">Belongs to the MscS (TC 1.A.23) family.</text>
</comment>
<dbReference type="PANTHER" id="PTHR30347:SF1">
    <property type="entry name" value="MECHANOSENSITIVE CHANNEL MSCK"/>
    <property type="match status" value="1"/>
</dbReference>
<evidence type="ECO:0000256" key="2">
    <source>
        <dbReference type="ARBA" id="ARBA00008017"/>
    </source>
</evidence>
<evidence type="ECO:0000256" key="4">
    <source>
        <dbReference type="ARBA" id="ARBA00022692"/>
    </source>
</evidence>
<feature type="transmembrane region" description="Helical" evidence="7">
    <location>
        <begin position="177"/>
        <end position="197"/>
    </location>
</feature>
<protein>
    <submittedName>
        <fullName evidence="11">Mechanosensitive ion channel-like protein</fullName>
    </submittedName>
</protein>
<name>A0A2P8CFZ3_9BACT</name>
<dbReference type="Proteomes" id="UP000396862">
    <property type="component" value="Unassembled WGS sequence"/>
</dbReference>
<comment type="caution">
    <text evidence="11">The sequence shown here is derived from an EMBL/GenBank/DDBJ whole genome shotgun (WGS) entry which is preliminary data.</text>
</comment>
<dbReference type="Gene3D" id="1.10.287.1260">
    <property type="match status" value="1"/>
</dbReference>
<dbReference type="EMBL" id="PYGC01000003">
    <property type="protein sequence ID" value="PSK83888.1"/>
    <property type="molecule type" value="Genomic_DNA"/>
</dbReference>
<feature type="transmembrane region" description="Helical" evidence="7">
    <location>
        <begin position="110"/>
        <end position="130"/>
    </location>
</feature>
<accession>A0A2P8CFZ3</accession>
<keyword evidence="6 7" id="KW-0472">Membrane</keyword>
<evidence type="ECO:0000313" key="10">
    <source>
        <dbReference type="EMBL" id="GET23430.1"/>
    </source>
</evidence>
<evidence type="ECO:0000313" key="12">
    <source>
        <dbReference type="Proteomes" id="UP000240621"/>
    </source>
</evidence>
<evidence type="ECO:0000313" key="11">
    <source>
        <dbReference type="EMBL" id="PSK83888.1"/>
    </source>
</evidence>